<evidence type="ECO:0000259" key="7">
    <source>
        <dbReference type="Pfam" id="PF14322"/>
    </source>
</evidence>
<keyword evidence="5" id="KW-0998">Cell outer membrane</keyword>
<comment type="subcellular location">
    <subcellularLocation>
        <location evidence="1">Cell outer membrane</location>
    </subcellularLocation>
</comment>
<dbReference type="Pfam" id="PF07980">
    <property type="entry name" value="SusD_RagB"/>
    <property type="match status" value="1"/>
</dbReference>
<dbReference type="PROSITE" id="PS51257">
    <property type="entry name" value="PROKAR_LIPOPROTEIN"/>
    <property type="match status" value="1"/>
</dbReference>
<dbReference type="InterPro" id="IPR012944">
    <property type="entry name" value="SusD_RagB_dom"/>
</dbReference>
<keyword evidence="4" id="KW-0472">Membrane</keyword>
<feature type="domain" description="RagB/SusD" evidence="6">
    <location>
        <begin position="373"/>
        <end position="489"/>
    </location>
</feature>
<evidence type="ECO:0000256" key="5">
    <source>
        <dbReference type="ARBA" id="ARBA00023237"/>
    </source>
</evidence>
<dbReference type="RefSeq" id="WP_079642768.1">
    <property type="nucleotide sequence ID" value="NZ_FUZF01000006.1"/>
</dbReference>
<name>A0A1T5D780_9SPHI</name>
<dbReference type="GO" id="GO:0009279">
    <property type="term" value="C:cell outer membrane"/>
    <property type="evidence" value="ECO:0007669"/>
    <property type="project" value="UniProtKB-SubCell"/>
</dbReference>
<dbReference type="STRING" id="1513896.SAMN05660841_01815"/>
<dbReference type="OrthoDB" id="5694214at2"/>
<proteinExistence type="inferred from homology"/>
<keyword evidence="3" id="KW-0732">Signal</keyword>
<evidence type="ECO:0000259" key="6">
    <source>
        <dbReference type="Pfam" id="PF07980"/>
    </source>
</evidence>
<evidence type="ECO:0000256" key="2">
    <source>
        <dbReference type="ARBA" id="ARBA00006275"/>
    </source>
</evidence>
<feature type="domain" description="SusD-like N-terminal" evidence="7">
    <location>
        <begin position="91"/>
        <end position="214"/>
    </location>
</feature>
<dbReference type="InterPro" id="IPR011990">
    <property type="entry name" value="TPR-like_helical_dom_sf"/>
</dbReference>
<keyword evidence="9" id="KW-1185">Reference proteome</keyword>
<evidence type="ECO:0000256" key="4">
    <source>
        <dbReference type="ARBA" id="ARBA00023136"/>
    </source>
</evidence>
<organism evidence="8 9">
    <name type="scientific">Sphingobacterium nematocida</name>
    <dbReference type="NCBI Taxonomy" id="1513896"/>
    <lineage>
        <taxon>Bacteria</taxon>
        <taxon>Pseudomonadati</taxon>
        <taxon>Bacteroidota</taxon>
        <taxon>Sphingobacteriia</taxon>
        <taxon>Sphingobacteriales</taxon>
        <taxon>Sphingobacteriaceae</taxon>
        <taxon>Sphingobacterium</taxon>
    </lineage>
</organism>
<dbReference type="EMBL" id="FUZF01000006">
    <property type="protein sequence ID" value="SKB67648.1"/>
    <property type="molecule type" value="Genomic_DNA"/>
</dbReference>
<comment type="similarity">
    <text evidence="2">Belongs to the SusD family.</text>
</comment>
<evidence type="ECO:0000313" key="8">
    <source>
        <dbReference type="EMBL" id="SKB67648.1"/>
    </source>
</evidence>
<reference evidence="9" key="1">
    <citation type="submission" date="2017-02" db="EMBL/GenBank/DDBJ databases">
        <authorList>
            <person name="Varghese N."/>
            <person name="Submissions S."/>
        </authorList>
    </citation>
    <scope>NUCLEOTIDE SEQUENCE [LARGE SCALE GENOMIC DNA]</scope>
    <source>
        <strain evidence="9">DSM 24091</strain>
    </source>
</reference>
<dbReference type="SUPFAM" id="SSF48452">
    <property type="entry name" value="TPR-like"/>
    <property type="match status" value="1"/>
</dbReference>
<dbReference type="InterPro" id="IPR033985">
    <property type="entry name" value="SusD-like_N"/>
</dbReference>
<accession>A0A1T5D780</accession>
<evidence type="ECO:0000256" key="1">
    <source>
        <dbReference type="ARBA" id="ARBA00004442"/>
    </source>
</evidence>
<sequence>MKKLFLFYILIGGLLLQGCKDFLNLPPKNERAVTNLNDIKSVLAGYLDAFARSNTRPIVGPFPIILEQQNMMFEAYSDNFDFLANMPQYLHSTNSFAKEPFYADKLLFNDMETPKAIWTSYYQAIGFLNALIEQCDDLKDADSQELKRVKGEMLVHRAFYAFKLQQYFAPMNDEAMGIPLYLHTGKEVVGVEMRRLKQTEVYNIILADLEQALAYYGEAGSNPGYNRFFNTRYIQNLLAQVYWFKAASSAQQTDDYANAQQYALGAIEDVDTYIPKSLTAFMDVQANKDAQYPAVFMQSMAFNYVAAFYGNPYAQFGLSPANLKVADDLISLFDATDIRNDAYFNGSNISTGWPDGGPNGQKPIRIHLFAPEEAYLILAEAYYRNNKESEALQVLNKFKGFRGAAQKTNLSGDALLTEIVNERRKEFFTDTDKRWLDLKRYNIKTIQRTLRFFGKDYTVKVEPGDYHYALPIPQVELEENPYIVPNAGWNPIVF</sequence>
<gene>
    <name evidence="8" type="ORF">SAMN05660841_01815</name>
</gene>
<protein>
    <submittedName>
        <fullName evidence="8">Starch-binding associating with outer membrane</fullName>
    </submittedName>
</protein>
<dbReference type="Gene3D" id="1.25.40.390">
    <property type="match status" value="1"/>
</dbReference>
<dbReference type="AlphaFoldDB" id="A0A1T5D780"/>
<dbReference type="Pfam" id="PF14322">
    <property type="entry name" value="SusD-like_3"/>
    <property type="match status" value="1"/>
</dbReference>
<evidence type="ECO:0000313" key="9">
    <source>
        <dbReference type="Proteomes" id="UP000190150"/>
    </source>
</evidence>
<dbReference type="Proteomes" id="UP000190150">
    <property type="component" value="Unassembled WGS sequence"/>
</dbReference>
<evidence type="ECO:0000256" key="3">
    <source>
        <dbReference type="ARBA" id="ARBA00022729"/>
    </source>
</evidence>